<sequence>MKKKFSRLLLIFSIVGPGLITANAGNDAGGVTTYSVIGSKYGYSMLWGLLAIGIGLAVVQEMNARMAVVTGKGLSDLIRERYGVKLAFFAMTVLLIANLGVCIADFAGIAASLQLFNINKYISVPILAIMIWVIMTKGNYSKAEKVFLLLTLTFFGYVITAFMVKPNWSNVTSHIFNPRGSLNKGYWLDLIGMVGTTITPYMQFYLQSSIVDKGISLKEYGYEKLDVYLGTIWGVATALFITICTSETLFKAHMSISSAQDAASALKPLAGQYSFILFGIGLFGASFLACCIIPLSTSYAVCEAFGFESGLDNKIKEAPVFFGLFFFMIITSVIIVLLPNLSLISIILFTQQMAGVLCPVVLIFMIKLVNDKEIMGRHTNNKFQNFIAKFTVGLIIILTVLAFVGNFM</sequence>
<keyword evidence="7" id="KW-1185">Reference proteome</keyword>
<reference evidence="6 7" key="1">
    <citation type="submission" date="2022-04" db="EMBL/GenBank/DDBJ databases">
        <title>Genome sequence of C. roseum typestrain.</title>
        <authorList>
            <person name="Poehlein A."/>
            <person name="Schoch T."/>
            <person name="Duerre P."/>
            <person name="Daniel R."/>
        </authorList>
    </citation>
    <scope>NUCLEOTIDE SEQUENCE [LARGE SCALE GENOMIC DNA]</scope>
    <source>
        <strain evidence="6 7">DSM 7320</strain>
    </source>
</reference>
<protein>
    <submittedName>
        <fullName evidence="6">Divalent metal cation transporter MntH</fullName>
    </submittedName>
</protein>
<evidence type="ECO:0000256" key="2">
    <source>
        <dbReference type="ARBA" id="ARBA00022448"/>
    </source>
</evidence>
<dbReference type="Pfam" id="PF01566">
    <property type="entry name" value="Nramp"/>
    <property type="match status" value="1"/>
</dbReference>
<dbReference type="EMBL" id="CP096983">
    <property type="protein sequence ID" value="URZ10439.1"/>
    <property type="molecule type" value="Genomic_DNA"/>
</dbReference>
<evidence type="ECO:0000313" key="6">
    <source>
        <dbReference type="EMBL" id="URZ10439.1"/>
    </source>
</evidence>
<dbReference type="PANTHER" id="PTHR11706">
    <property type="entry name" value="SOLUTE CARRIER PROTEIN FAMILY 11 MEMBER"/>
    <property type="match status" value="1"/>
</dbReference>
<dbReference type="GO" id="GO:0005384">
    <property type="term" value="F:manganese ion transmembrane transporter activity"/>
    <property type="evidence" value="ECO:0007669"/>
    <property type="project" value="TreeGrafter"/>
</dbReference>
<dbReference type="GO" id="GO:0034755">
    <property type="term" value="P:iron ion transmembrane transport"/>
    <property type="evidence" value="ECO:0007669"/>
    <property type="project" value="TreeGrafter"/>
</dbReference>
<dbReference type="Proteomes" id="UP000190951">
    <property type="component" value="Chromosome"/>
</dbReference>
<dbReference type="GO" id="GO:0005886">
    <property type="term" value="C:plasma membrane"/>
    <property type="evidence" value="ECO:0007669"/>
    <property type="project" value="TreeGrafter"/>
</dbReference>
<keyword evidence="3" id="KW-0812">Transmembrane</keyword>
<evidence type="ECO:0000256" key="5">
    <source>
        <dbReference type="ARBA" id="ARBA00023136"/>
    </source>
</evidence>
<accession>A0A1S8LV18</accession>
<keyword evidence="4" id="KW-1133">Transmembrane helix</keyword>
<proteinExistence type="predicted"/>
<evidence type="ECO:0000256" key="3">
    <source>
        <dbReference type="ARBA" id="ARBA00022692"/>
    </source>
</evidence>
<organism evidence="6 7">
    <name type="scientific">Clostridium felsineum</name>
    <dbReference type="NCBI Taxonomy" id="36839"/>
    <lineage>
        <taxon>Bacteria</taxon>
        <taxon>Bacillati</taxon>
        <taxon>Bacillota</taxon>
        <taxon>Clostridia</taxon>
        <taxon>Eubacteriales</taxon>
        <taxon>Clostridiaceae</taxon>
        <taxon>Clostridium</taxon>
    </lineage>
</organism>
<dbReference type="NCBIfam" id="NF037982">
    <property type="entry name" value="Nramp_1"/>
    <property type="match status" value="1"/>
</dbReference>
<dbReference type="KEGG" id="crw:CROST_011480"/>
<evidence type="ECO:0000256" key="1">
    <source>
        <dbReference type="ARBA" id="ARBA00004141"/>
    </source>
</evidence>
<name>A0A1S8LV18_9CLOT</name>
<dbReference type="STRING" id="84029.CROST_05690"/>
<dbReference type="InterPro" id="IPR001046">
    <property type="entry name" value="NRAMP_fam"/>
</dbReference>
<evidence type="ECO:0000313" key="7">
    <source>
        <dbReference type="Proteomes" id="UP000190951"/>
    </source>
</evidence>
<evidence type="ECO:0000256" key="4">
    <source>
        <dbReference type="ARBA" id="ARBA00022989"/>
    </source>
</evidence>
<comment type="subcellular location">
    <subcellularLocation>
        <location evidence="1">Membrane</location>
        <topology evidence="1">Multi-pass membrane protein</topology>
    </subcellularLocation>
</comment>
<dbReference type="AlphaFoldDB" id="A0A1S8LV18"/>
<dbReference type="GO" id="GO:0015086">
    <property type="term" value="F:cadmium ion transmembrane transporter activity"/>
    <property type="evidence" value="ECO:0007669"/>
    <property type="project" value="TreeGrafter"/>
</dbReference>
<gene>
    <name evidence="6" type="primary">mntH_2</name>
    <name evidence="6" type="ORF">CROST_011480</name>
</gene>
<keyword evidence="2" id="KW-0813">Transport</keyword>
<keyword evidence="5" id="KW-0472">Membrane</keyword>
<dbReference type="RefSeq" id="WP_077835119.1">
    <property type="nucleotide sequence ID" value="NZ_CP096983.1"/>
</dbReference>
<dbReference type="PANTHER" id="PTHR11706:SF33">
    <property type="entry name" value="NATURAL RESISTANCE-ASSOCIATED MACROPHAGE PROTEIN 2"/>
    <property type="match status" value="1"/>
</dbReference>